<dbReference type="SUPFAM" id="SSF51905">
    <property type="entry name" value="FAD/NAD(P)-binding domain"/>
    <property type="match status" value="1"/>
</dbReference>
<accession>A0A0F4LNX8</accession>
<dbReference type="EMBL" id="JXLG01000009">
    <property type="protein sequence ID" value="KJY60315.1"/>
    <property type="molecule type" value="Genomic_DNA"/>
</dbReference>
<dbReference type="GO" id="GO:0016020">
    <property type="term" value="C:membrane"/>
    <property type="evidence" value="ECO:0007669"/>
    <property type="project" value="InterPro"/>
</dbReference>
<dbReference type="STRING" id="303541.JF72_12610"/>
<keyword evidence="5" id="KW-0285">Flavoprotein</keyword>
<dbReference type="HOGENOM" id="CLU_011398_3_1_9"/>
<keyword evidence="11" id="KW-1185">Reference proteome</keyword>
<dbReference type="PATRIC" id="fig|303541.3.peg.1428"/>
<evidence type="ECO:0000256" key="3">
    <source>
        <dbReference type="ARBA" id="ARBA00013137"/>
    </source>
</evidence>
<evidence type="ECO:0000256" key="5">
    <source>
        <dbReference type="ARBA" id="ARBA00022630"/>
    </source>
</evidence>
<sequence>MIYQKDTKWDANYDVVVLGFGGAGATAARFAADSGSKVLLVDAAPEGHEGGNTRYSAQLIGTGNDFDELKKYYKNLTAPMSLDEEMIDTYVKGMVNTPNYVTKYLGVKPCSAKQYASERLHHAYEEFPEFEGSESYDFTTVRESWFDAALWKILRAKVVERKDNIDVMYSTPAKELIQDPETRKIEGVLIERKGKLLKVQAKNGVVMTTGGFENNQTMVEDYLGAKRLAPLGTLYNKGDGIKMAEQVGADFWHMHNFESLGLLHGMAFAVPKGERGRLMLGAQNIAVAHGSSFVIGDDGTRYFDEAEENRHGHIKNHGQWKVPINQEHPYLIFDEAKKAELDADPIIGSYPVYKENVVKADSVEELADEIKVDPAILKDSLERFNKAAQTGDDPEFRRDPKTMRVFADGPIYAIQMEQTMLNTQGGARRNAQAEILDTKGQPIPHLYSAGEFGGICANQYQGGNNIAECLIWGKIAGENAAKAKDDVTVDAATGASSHDVHLTSDLNHETFETGKDQYIGRTNGGMGGEIVVRVTADKDKNLKKIEVLKQAESEDYGLKAVKTLPEEMVKQNKVDVDAVSGASSTSRGLKDAVNDALSKIDK</sequence>
<dbReference type="GO" id="GO:0033765">
    <property type="term" value="F:steroid dehydrogenase activity, acting on the CH-CH group of donors"/>
    <property type="evidence" value="ECO:0007669"/>
    <property type="project" value="UniProtKB-ARBA"/>
</dbReference>
<protein>
    <recommendedName>
        <fullName evidence="4">Urocanate reductase</fullName>
        <ecNumber evidence="3">1.3.99.33</ecNumber>
    </recommendedName>
</protein>
<comment type="catalytic activity">
    <reaction evidence="8">
        <text>dihydrourocanate + A = urocanate + AH2</text>
        <dbReference type="Rhea" id="RHEA:36059"/>
        <dbReference type="ChEBI" id="CHEBI:13193"/>
        <dbReference type="ChEBI" id="CHEBI:17499"/>
        <dbReference type="ChEBI" id="CHEBI:27247"/>
        <dbReference type="ChEBI" id="CHEBI:72991"/>
        <dbReference type="EC" id="1.3.99.33"/>
    </reaction>
</comment>
<organism evidence="10 11">
    <name type="scientific">Lactobacillus apis</name>
    <dbReference type="NCBI Taxonomy" id="303541"/>
    <lineage>
        <taxon>Bacteria</taxon>
        <taxon>Bacillati</taxon>
        <taxon>Bacillota</taxon>
        <taxon>Bacilli</taxon>
        <taxon>Lactobacillales</taxon>
        <taxon>Lactobacillaceae</taxon>
        <taxon>Lactobacillus</taxon>
    </lineage>
</organism>
<name>A0A0F4LNX8_9LACO</name>
<keyword evidence="7" id="KW-0560">Oxidoreductase</keyword>
<dbReference type="Pfam" id="PF00890">
    <property type="entry name" value="FAD_binding_2"/>
    <property type="match status" value="1"/>
</dbReference>
<dbReference type="Gene3D" id="3.90.1010.20">
    <property type="match status" value="1"/>
</dbReference>
<dbReference type="Proteomes" id="UP000033682">
    <property type="component" value="Unassembled WGS sequence"/>
</dbReference>
<dbReference type="PANTHER" id="PTHR43400">
    <property type="entry name" value="FUMARATE REDUCTASE"/>
    <property type="match status" value="1"/>
</dbReference>
<dbReference type="InterPro" id="IPR027477">
    <property type="entry name" value="Succ_DH/fumarate_Rdtase_cat_sf"/>
</dbReference>
<reference evidence="10 11" key="1">
    <citation type="submission" date="2015-01" db="EMBL/GenBank/DDBJ databases">
        <title>Comparative genomics of the lactic acid bacteria isolated from the honey bee gut.</title>
        <authorList>
            <person name="Ellegaard K.M."/>
            <person name="Tamarit D."/>
            <person name="Javelind E."/>
            <person name="Olofsson T."/>
            <person name="Andersson S.G."/>
            <person name="Vasquez A."/>
        </authorList>
    </citation>
    <scope>NUCLEOTIDE SEQUENCE [LARGE SCALE GENOMIC DNA]</scope>
    <source>
        <strain evidence="10 11">Hma11</strain>
    </source>
</reference>
<dbReference type="SUPFAM" id="SSF56425">
    <property type="entry name" value="Succinate dehydrogenase/fumarate reductase flavoprotein, catalytic domain"/>
    <property type="match status" value="1"/>
</dbReference>
<dbReference type="GO" id="GO:0010181">
    <property type="term" value="F:FMN binding"/>
    <property type="evidence" value="ECO:0007669"/>
    <property type="project" value="InterPro"/>
</dbReference>
<evidence type="ECO:0000259" key="9">
    <source>
        <dbReference type="SMART" id="SM00900"/>
    </source>
</evidence>
<dbReference type="AlphaFoldDB" id="A0A0F4LNX8"/>
<dbReference type="SMART" id="SM00900">
    <property type="entry name" value="FMN_bind"/>
    <property type="match status" value="1"/>
</dbReference>
<comment type="caution">
    <text evidence="10">The sequence shown here is derived from an EMBL/GenBank/DDBJ whole genome shotgun (WGS) entry which is preliminary data.</text>
</comment>
<gene>
    <name evidence="10" type="ORF">JF72_12610</name>
</gene>
<dbReference type="Gene3D" id="3.90.700.10">
    <property type="entry name" value="Succinate dehydrogenase/fumarate reductase flavoprotein, catalytic domain"/>
    <property type="match status" value="1"/>
</dbReference>
<dbReference type="PANTHER" id="PTHR43400:SF10">
    <property type="entry name" value="3-OXOSTEROID 1-DEHYDROGENASE"/>
    <property type="match status" value="1"/>
</dbReference>
<evidence type="ECO:0000256" key="2">
    <source>
        <dbReference type="ARBA" id="ARBA00001974"/>
    </source>
</evidence>
<evidence type="ECO:0000313" key="11">
    <source>
        <dbReference type="Proteomes" id="UP000033682"/>
    </source>
</evidence>
<dbReference type="Pfam" id="PF04205">
    <property type="entry name" value="FMN_bind"/>
    <property type="match status" value="1"/>
</dbReference>
<dbReference type="InterPro" id="IPR050315">
    <property type="entry name" value="FAD-oxidoreductase_2"/>
</dbReference>
<dbReference type="InterPro" id="IPR003953">
    <property type="entry name" value="FAD-dep_OxRdtase_2_FAD-bd"/>
</dbReference>
<evidence type="ECO:0000313" key="10">
    <source>
        <dbReference type="EMBL" id="KJY60315.1"/>
    </source>
</evidence>
<dbReference type="InterPro" id="IPR007329">
    <property type="entry name" value="FMN-bd"/>
</dbReference>
<dbReference type="InterPro" id="IPR036188">
    <property type="entry name" value="FAD/NAD-bd_sf"/>
</dbReference>
<dbReference type="Gene3D" id="3.50.50.60">
    <property type="entry name" value="FAD/NAD(P)-binding domain"/>
    <property type="match status" value="1"/>
</dbReference>
<evidence type="ECO:0000256" key="6">
    <source>
        <dbReference type="ARBA" id="ARBA00022827"/>
    </source>
</evidence>
<dbReference type="EC" id="1.3.99.33" evidence="3"/>
<evidence type="ECO:0000256" key="4">
    <source>
        <dbReference type="ARBA" id="ARBA00015872"/>
    </source>
</evidence>
<comment type="cofactor">
    <cofactor evidence="1">
        <name>FMN</name>
        <dbReference type="ChEBI" id="CHEBI:58210"/>
    </cofactor>
</comment>
<dbReference type="GO" id="GO:0008202">
    <property type="term" value="P:steroid metabolic process"/>
    <property type="evidence" value="ECO:0007669"/>
    <property type="project" value="UniProtKB-ARBA"/>
</dbReference>
<evidence type="ECO:0000256" key="1">
    <source>
        <dbReference type="ARBA" id="ARBA00001917"/>
    </source>
</evidence>
<feature type="domain" description="FMN-binding" evidence="9">
    <location>
        <begin position="525"/>
        <end position="600"/>
    </location>
</feature>
<evidence type="ECO:0000256" key="7">
    <source>
        <dbReference type="ARBA" id="ARBA00023002"/>
    </source>
</evidence>
<comment type="cofactor">
    <cofactor evidence="2">
        <name>FAD</name>
        <dbReference type="ChEBI" id="CHEBI:57692"/>
    </cofactor>
</comment>
<dbReference type="RefSeq" id="WP_046307815.1">
    <property type="nucleotide sequence ID" value="NZ_KQ034000.1"/>
</dbReference>
<evidence type="ECO:0000256" key="8">
    <source>
        <dbReference type="ARBA" id="ARBA00049922"/>
    </source>
</evidence>
<keyword evidence="6" id="KW-0274">FAD</keyword>
<proteinExistence type="predicted"/>